<keyword evidence="2" id="KW-1185">Reference proteome</keyword>
<dbReference type="PANTHER" id="PTHR47501">
    <property type="entry name" value="TRANSPOSASE-RELATED"/>
    <property type="match status" value="1"/>
</dbReference>
<dbReference type="EMBL" id="VUJU01010589">
    <property type="protein sequence ID" value="KAF0713701.1"/>
    <property type="molecule type" value="Genomic_DNA"/>
</dbReference>
<dbReference type="PANTHER" id="PTHR47501:SF5">
    <property type="entry name" value="HAT C-TERMINAL DIMERISATION DOMAIN-CONTAINING PROTEIN"/>
    <property type="match status" value="1"/>
</dbReference>
<dbReference type="Proteomes" id="UP000478052">
    <property type="component" value="Unassembled WGS sequence"/>
</dbReference>
<accession>A0A6G0W0M6</accession>
<protein>
    <recommendedName>
        <fullName evidence="3">BED-type domain-containing protein</fullName>
    </recommendedName>
</protein>
<name>A0A6G0W0M6_APHCR</name>
<dbReference type="SUPFAM" id="SSF53098">
    <property type="entry name" value="Ribonuclease H-like"/>
    <property type="match status" value="1"/>
</dbReference>
<sequence length="442" mass="51092">MSVSVVADSAVADSNYNLKWPQLQQFFEQQGNIEDKNIEFKCVLCKPKHKILSTSSTSYSNLRAHIKSTHKSMLDKFNDMVKKRSLNQDKPSTLKQLNLHEFKKQKTKLSQATFDRANMELIISTVSPFSFIEHPAFLKYFEEMKNSIIKKFNDLEYVCVTADCWTAFRRSYMGFTAHWIDPITFERKSNAIACRRIIGKHTYDVLADMIELVLNEYKINTKVTYMVTDNASNFAKAFRLYSTTEDEIETPENDSLVYSTDIFDILSEGEERHFRLPKQLRCASHTFNLLATNDVNKLQIKDGPYKTLSRRAFGNWNALYDSLSFIISHFDEVENICTDIQLPCLSKPQETDFLTEYCKVMKPIAKALDILQGEKYISIGYLLPTLTAVKKSLNQLLLHGNLKYCKPLVEVLISGLKKRFDTNFESSDMKLAATLEPKFKWY</sequence>
<dbReference type="InterPro" id="IPR012337">
    <property type="entry name" value="RNaseH-like_sf"/>
</dbReference>
<evidence type="ECO:0008006" key="3">
    <source>
        <dbReference type="Google" id="ProtNLM"/>
    </source>
</evidence>
<comment type="caution">
    <text evidence="1">The sequence shown here is derived from an EMBL/GenBank/DDBJ whole genome shotgun (WGS) entry which is preliminary data.</text>
</comment>
<proteinExistence type="predicted"/>
<gene>
    <name evidence="1" type="ORF">FWK35_00028791</name>
</gene>
<reference evidence="1 2" key="1">
    <citation type="submission" date="2019-08" db="EMBL/GenBank/DDBJ databases">
        <title>Whole genome of Aphis craccivora.</title>
        <authorList>
            <person name="Voronova N.V."/>
            <person name="Shulinski R.S."/>
            <person name="Bandarenka Y.V."/>
            <person name="Zhorov D.G."/>
            <person name="Warner D."/>
        </authorList>
    </citation>
    <scope>NUCLEOTIDE SEQUENCE [LARGE SCALE GENOMIC DNA]</scope>
    <source>
        <strain evidence="1">180601</strain>
        <tissue evidence="1">Whole Body</tissue>
    </source>
</reference>
<organism evidence="1 2">
    <name type="scientific">Aphis craccivora</name>
    <name type="common">Cowpea aphid</name>
    <dbReference type="NCBI Taxonomy" id="307492"/>
    <lineage>
        <taxon>Eukaryota</taxon>
        <taxon>Metazoa</taxon>
        <taxon>Ecdysozoa</taxon>
        <taxon>Arthropoda</taxon>
        <taxon>Hexapoda</taxon>
        <taxon>Insecta</taxon>
        <taxon>Pterygota</taxon>
        <taxon>Neoptera</taxon>
        <taxon>Paraneoptera</taxon>
        <taxon>Hemiptera</taxon>
        <taxon>Sternorrhyncha</taxon>
        <taxon>Aphidomorpha</taxon>
        <taxon>Aphidoidea</taxon>
        <taxon>Aphididae</taxon>
        <taxon>Aphidini</taxon>
        <taxon>Aphis</taxon>
        <taxon>Aphis</taxon>
    </lineage>
</organism>
<dbReference type="OrthoDB" id="6587659at2759"/>
<evidence type="ECO:0000313" key="1">
    <source>
        <dbReference type="EMBL" id="KAF0713701.1"/>
    </source>
</evidence>
<dbReference type="AlphaFoldDB" id="A0A6G0W0M6"/>
<evidence type="ECO:0000313" key="2">
    <source>
        <dbReference type="Proteomes" id="UP000478052"/>
    </source>
</evidence>